<dbReference type="AlphaFoldDB" id="A0A6M3LYD2"/>
<organism evidence="1">
    <name type="scientific">viral metagenome</name>
    <dbReference type="NCBI Taxonomy" id="1070528"/>
    <lineage>
        <taxon>unclassified sequences</taxon>
        <taxon>metagenomes</taxon>
        <taxon>organismal metagenomes</taxon>
    </lineage>
</organism>
<protein>
    <submittedName>
        <fullName evidence="1">Uncharacterized protein</fullName>
    </submittedName>
</protein>
<name>A0A6M3LYD2_9ZZZZ</name>
<sequence>MTDLLKLKLRHTGNVVGKYHSYEVMGVDSLPEIEAVLVSTVNCYPDELEILIMSEPTDAPKTCVAKFTDMGQNKINCIKAVREHTQLGD</sequence>
<reference evidence="1" key="1">
    <citation type="submission" date="2020-03" db="EMBL/GenBank/DDBJ databases">
        <title>The deep terrestrial virosphere.</title>
        <authorList>
            <person name="Holmfeldt K."/>
            <person name="Nilsson E."/>
            <person name="Simone D."/>
            <person name="Lopez-Fernandez M."/>
            <person name="Wu X."/>
            <person name="de Brujin I."/>
            <person name="Lundin D."/>
            <person name="Andersson A."/>
            <person name="Bertilsson S."/>
            <person name="Dopson M."/>
        </authorList>
    </citation>
    <scope>NUCLEOTIDE SEQUENCE</scope>
    <source>
        <strain evidence="1">MM415B06013</strain>
    </source>
</reference>
<dbReference type="EMBL" id="MT143515">
    <property type="protein sequence ID" value="QJA97685.1"/>
    <property type="molecule type" value="Genomic_DNA"/>
</dbReference>
<proteinExistence type="predicted"/>
<accession>A0A6M3LYD2</accession>
<evidence type="ECO:0000313" key="1">
    <source>
        <dbReference type="EMBL" id="QJA97685.1"/>
    </source>
</evidence>
<gene>
    <name evidence="1" type="ORF">MM415B06013_0010</name>
</gene>